<feature type="transmembrane region" description="Helical" evidence="1">
    <location>
        <begin position="94"/>
        <end position="112"/>
    </location>
</feature>
<protein>
    <submittedName>
        <fullName evidence="3">Transmembrane protein</fullName>
    </submittedName>
</protein>
<dbReference type="STRING" id="407821.A0A087UQQ8"/>
<dbReference type="PANTHER" id="PTHR13146">
    <property type="match status" value="1"/>
</dbReference>
<dbReference type="InterPro" id="IPR000620">
    <property type="entry name" value="EamA_dom"/>
</dbReference>
<keyword evidence="1" id="KW-1133">Transmembrane helix</keyword>
<organism evidence="3 4">
    <name type="scientific">Stegodyphus mimosarum</name>
    <name type="common">African social velvet spider</name>
    <dbReference type="NCBI Taxonomy" id="407821"/>
    <lineage>
        <taxon>Eukaryota</taxon>
        <taxon>Metazoa</taxon>
        <taxon>Ecdysozoa</taxon>
        <taxon>Arthropoda</taxon>
        <taxon>Chelicerata</taxon>
        <taxon>Arachnida</taxon>
        <taxon>Araneae</taxon>
        <taxon>Araneomorphae</taxon>
        <taxon>Entelegynae</taxon>
        <taxon>Eresoidea</taxon>
        <taxon>Eresidae</taxon>
        <taxon>Stegodyphus</taxon>
    </lineage>
</organism>
<dbReference type="Pfam" id="PF00892">
    <property type="entry name" value="EamA"/>
    <property type="match status" value="1"/>
</dbReference>
<evidence type="ECO:0000256" key="1">
    <source>
        <dbReference type="SAM" id="Phobius"/>
    </source>
</evidence>
<feature type="non-terminal residue" evidence="3">
    <location>
        <position position="134"/>
    </location>
</feature>
<accession>A0A087UQQ8</accession>
<dbReference type="EMBL" id="KK121079">
    <property type="protein sequence ID" value="KFM79697.1"/>
    <property type="molecule type" value="Genomic_DNA"/>
</dbReference>
<dbReference type="OrthoDB" id="29773at2759"/>
<keyword evidence="4" id="KW-1185">Reference proteome</keyword>
<evidence type="ECO:0000313" key="3">
    <source>
        <dbReference type="EMBL" id="KFM79697.1"/>
    </source>
</evidence>
<feature type="transmembrane region" description="Helical" evidence="1">
    <location>
        <begin position="41"/>
        <end position="63"/>
    </location>
</feature>
<dbReference type="InterPro" id="IPR037185">
    <property type="entry name" value="EmrE-like"/>
</dbReference>
<reference evidence="3 4" key="1">
    <citation type="submission" date="2013-11" db="EMBL/GenBank/DDBJ databases">
        <title>Genome sequencing of Stegodyphus mimosarum.</title>
        <authorList>
            <person name="Bechsgaard J."/>
        </authorList>
    </citation>
    <scope>NUCLEOTIDE SEQUENCE [LARGE SCALE GENOMIC DNA]</scope>
</reference>
<dbReference type="Gene3D" id="1.10.3730.20">
    <property type="match status" value="1"/>
</dbReference>
<dbReference type="Proteomes" id="UP000054359">
    <property type="component" value="Unassembled WGS sequence"/>
</dbReference>
<gene>
    <name evidence="3" type="ORF">X975_16273</name>
</gene>
<evidence type="ECO:0000259" key="2">
    <source>
        <dbReference type="Pfam" id="PF00892"/>
    </source>
</evidence>
<dbReference type="GO" id="GO:0016020">
    <property type="term" value="C:membrane"/>
    <property type="evidence" value="ECO:0007669"/>
    <property type="project" value="InterPro"/>
</dbReference>
<name>A0A087UQQ8_STEMI</name>
<keyword evidence="1 3" id="KW-0812">Transmembrane</keyword>
<feature type="transmembrane region" description="Helical" evidence="1">
    <location>
        <begin position="69"/>
        <end position="87"/>
    </location>
</feature>
<dbReference type="PANTHER" id="PTHR13146:SF0">
    <property type="entry name" value="SOLUTE CARRIER FAMILY 35 MEMBER F6"/>
    <property type="match status" value="1"/>
</dbReference>
<keyword evidence="1" id="KW-0472">Membrane</keyword>
<sequence length="134" mass="14963">MFLGELSCIIVFKILLRMQRTKKNNPEEEPSIHSRRFNPMIFLLPALCDVTATSIMNVGLTFIHASSYQMLRSAVIVFTGLFSVAFLDRHLRVHEWLGIFIVIFGLLCVGISDDFSSNGGSEHSSNLNATITGK</sequence>
<dbReference type="AlphaFoldDB" id="A0A087UQQ8"/>
<dbReference type="SUPFAM" id="SSF103481">
    <property type="entry name" value="Multidrug resistance efflux transporter EmrE"/>
    <property type="match status" value="1"/>
</dbReference>
<proteinExistence type="predicted"/>
<feature type="domain" description="EamA" evidence="2">
    <location>
        <begin position="8"/>
        <end position="109"/>
    </location>
</feature>
<evidence type="ECO:0000313" key="4">
    <source>
        <dbReference type="Proteomes" id="UP000054359"/>
    </source>
</evidence>